<sequence>MTDNNDNQHHVTYVSSHPPAASLIDVQEGTTFATEATATVLSLSPSVTFTGHRTVSGRANTSLIPGWLPGEGIPWWWYLLAVLLGLLLLSALIFTLYKLGFFRRKEQEEMAALTASLTKADGGASGSS</sequence>
<accession>A0A979FVL7</accession>
<keyword evidence="2" id="KW-1185">Reference proteome</keyword>
<protein>
    <submittedName>
        <fullName evidence="3">Integrin alpha-IIb</fullName>
    </submittedName>
</protein>
<keyword evidence="1" id="KW-1133">Transmembrane helix</keyword>
<keyword evidence="3" id="KW-0401">Integrin</keyword>
<dbReference type="PANTHER" id="PTHR23220:SF122">
    <property type="entry name" value="INTEGRIN ALPHA-PS1"/>
    <property type="match status" value="1"/>
</dbReference>
<dbReference type="RefSeq" id="XP_047741283.1">
    <property type="nucleotide sequence ID" value="XM_047885327.1"/>
</dbReference>
<dbReference type="GO" id="GO:0005178">
    <property type="term" value="F:integrin binding"/>
    <property type="evidence" value="ECO:0007669"/>
    <property type="project" value="TreeGrafter"/>
</dbReference>
<dbReference type="GO" id="GO:0098609">
    <property type="term" value="P:cell-cell adhesion"/>
    <property type="evidence" value="ECO:0007669"/>
    <property type="project" value="TreeGrafter"/>
</dbReference>
<gene>
    <name evidence="3" type="primary">LOC108681833</name>
</gene>
<evidence type="ECO:0000256" key="1">
    <source>
        <dbReference type="SAM" id="Phobius"/>
    </source>
</evidence>
<organism evidence="2 3">
    <name type="scientific">Hyalella azteca</name>
    <name type="common">Amphipod</name>
    <dbReference type="NCBI Taxonomy" id="294128"/>
    <lineage>
        <taxon>Eukaryota</taxon>
        <taxon>Metazoa</taxon>
        <taxon>Ecdysozoa</taxon>
        <taxon>Arthropoda</taxon>
        <taxon>Crustacea</taxon>
        <taxon>Multicrustacea</taxon>
        <taxon>Malacostraca</taxon>
        <taxon>Eumalacostraca</taxon>
        <taxon>Peracarida</taxon>
        <taxon>Amphipoda</taxon>
        <taxon>Senticaudata</taxon>
        <taxon>Talitrida</taxon>
        <taxon>Talitroidea</taxon>
        <taxon>Hyalellidae</taxon>
        <taxon>Hyalella</taxon>
    </lineage>
</organism>
<dbReference type="GeneID" id="108681833"/>
<dbReference type="GO" id="GO:0008305">
    <property type="term" value="C:integrin complex"/>
    <property type="evidence" value="ECO:0007669"/>
    <property type="project" value="TreeGrafter"/>
</dbReference>
<proteinExistence type="predicted"/>
<dbReference type="PANTHER" id="PTHR23220">
    <property type="entry name" value="INTEGRIN ALPHA"/>
    <property type="match status" value="1"/>
</dbReference>
<name>A0A979FVL7_HYAAZ</name>
<dbReference type="PROSITE" id="PS00242">
    <property type="entry name" value="INTEGRIN_ALPHA"/>
    <property type="match status" value="1"/>
</dbReference>
<dbReference type="GO" id="GO:0007229">
    <property type="term" value="P:integrin-mediated signaling pathway"/>
    <property type="evidence" value="ECO:0007669"/>
    <property type="project" value="UniProtKB-KW"/>
</dbReference>
<reference evidence="3" key="1">
    <citation type="submission" date="2025-08" db="UniProtKB">
        <authorList>
            <consortium name="RefSeq"/>
        </authorList>
    </citation>
    <scope>IDENTIFICATION</scope>
    <source>
        <tissue evidence="3">Whole organism</tissue>
    </source>
</reference>
<dbReference type="GO" id="GO:0007160">
    <property type="term" value="P:cell-matrix adhesion"/>
    <property type="evidence" value="ECO:0007669"/>
    <property type="project" value="TreeGrafter"/>
</dbReference>
<keyword evidence="1" id="KW-0472">Membrane</keyword>
<dbReference type="InterPro" id="IPR018184">
    <property type="entry name" value="Integrin_alpha_C_CS"/>
</dbReference>
<dbReference type="Gene3D" id="1.20.5.930">
    <property type="entry name" value="Bicelle-embedded integrin alpha(iib) transmembrane segment"/>
    <property type="match status" value="1"/>
</dbReference>
<evidence type="ECO:0000313" key="2">
    <source>
        <dbReference type="Proteomes" id="UP000694843"/>
    </source>
</evidence>
<dbReference type="AlphaFoldDB" id="A0A979FVL7"/>
<feature type="transmembrane region" description="Helical" evidence="1">
    <location>
        <begin position="75"/>
        <end position="97"/>
    </location>
</feature>
<keyword evidence="1" id="KW-0812">Transmembrane</keyword>
<dbReference type="GO" id="GO:0033627">
    <property type="term" value="P:cell adhesion mediated by integrin"/>
    <property type="evidence" value="ECO:0007669"/>
    <property type="project" value="TreeGrafter"/>
</dbReference>
<dbReference type="GO" id="GO:0009897">
    <property type="term" value="C:external side of plasma membrane"/>
    <property type="evidence" value="ECO:0007669"/>
    <property type="project" value="TreeGrafter"/>
</dbReference>
<dbReference type="KEGG" id="hazt:108681833"/>
<evidence type="ECO:0000313" key="3">
    <source>
        <dbReference type="RefSeq" id="XP_047741283.1"/>
    </source>
</evidence>
<dbReference type="Proteomes" id="UP000694843">
    <property type="component" value="Unplaced"/>
</dbReference>